<sequence length="43" mass="5419">MPRKIRYEEDFKKSTIELVIKSRKSMTNYQKIWESPWNRFLKL</sequence>
<gene>
    <name evidence="1" type="ORF">LEP1GSC186_3839</name>
</gene>
<protein>
    <submittedName>
        <fullName evidence="1">Uncharacterized protein</fullName>
    </submittedName>
</protein>
<evidence type="ECO:0000313" key="1">
    <source>
        <dbReference type="EMBL" id="EMO39724.1"/>
    </source>
</evidence>
<proteinExistence type="predicted"/>
<name>M6UF81_9LEPT</name>
<dbReference type="EMBL" id="AHOP02000050">
    <property type="protein sequence ID" value="EMO39724.1"/>
    <property type="molecule type" value="Genomic_DNA"/>
</dbReference>
<dbReference type="AlphaFoldDB" id="M6UF81"/>
<reference evidence="1 2" key="1">
    <citation type="submission" date="2013-01" db="EMBL/GenBank/DDBJ databases">
        <authorList>
            <person name="Harkins D.M."/>
            <person name="Durkin A.S."/>
            <person name="Brinkac L.M."/>
            <person name="Haft D.H."/>
            <person name="Selengut J.D."/>
            <person name="Sanka R."/>
            <person name="DePew J."/>
            <person name="Purushe J."/>
            <person name="Matthias M.A."/>
            <person name="Vinetz J.M."/>
            <person name="Sutton G.G."/>
            <person name="Nierman W.C."/>
            <person name="Fouts D.E."/>
        </authorList>
    </citation>
    <scope>NUCLEOTIDE SEQUENCE [LARGE SCALE GENOMIC DNA]</scope>
    <source>
        <strain evidence="1 2">ZUN142</strain>
    </source>
</reference>
<dbReference type="Proteomes" id="UP000012153">
    <property type="component" value="Unassembled WGS sequence"/>
</dbReference>
<evidence type="ECO:0000313" key="2">
    <source>
        <dbReference type="Proteomes" id="UP000012153"/>
    </source>
</evidence>
<comment type="caution">
    <text evidence="1">The sequence shown here is derived from an EMBL/GenBank/DDBJ whole genome shotgun (WGS) entry which is preliminary data.</text>
</comment>
<organism evidence="1 2">
    <name type="scientific">Leptospira noguchii serovar Autumnalis str. ZUN142</name>
    <dbReference type="NCBI Taxonomy" id="1085540"/>
    <lineage>
        <taxon>Bacteria</taxon>
        <taxon>Pseudomonadati</taxon>
        <taxon>Spirochaetota</taxon>
        <taxon>Spirochaetia</taxon>
        <taxon>Leptospirales</taxon>
        <taxon>Leptospiraceae</taxon>
        <taxon>Leptospira</taxon>
    </lineage>
</organism>
<accession>M6UF81</accession>